<evidence type="ECO:0000313" key="3">
    <source>
        <dbReference type="Proteomes" id="UP001595583"/>
    </source>
</evidence>
<evidence type="ECO:0000256" key="1">
    <source>
        <dbReference type="SAM" id="Phobius"/>
    </source>
</evidence>
<keyword evidence="1" id="KW-0472">Membrane</keyword>
<reference evidence="3" key="1">
    <citation type="journal article" date="2019" name="Int. J. Syst. Evol. Microbiol.">
        <title>The Global Catalogue of Microorganisms (GCM) 10K type strain sequencing project: providing services to taxonomists for standard genome sequencing and annotation.</title>
        <authorList>
            <consortium name="The Broad Institute Genomics Platform"/>
            <consortium name="The Broad Institute Genome Sequencing Center for Infectious Disease"/>
            <person name="Wu L."/>
            <person name="Ma J."/>
        </authorList>
    </citation>
    <scope>NUCLEOTIDE SEQUENCE [LARGE SCALE GENOMIC DNA]</scope>
    <source>
        <strain evidence="3">KCTC 52165</strain>
    </source>
</reference>
<dbReference type="EMBL" id="JBHRTK010000010">
    <property type="protein sequence ID" value="MFC3206275.1"/>
    <property type="molecule type" value="Genomic_DNA"/>
</dbReference>
<name>A0ABV7K9U1_9HYPH</name>
<gene>
    <name evidence="2" type="ORF">ACFOHJ_08645</name>
</gene>
<evidence type="ECO:0000313" key="2">
    <source>
        <dbReference type="EMBL" id="MFC3206275.1"/>
    </source>
</evidence>
<organism evidence="2 3">
    <name type="scientific">Aquamicrobium soli</name>
    <dbReference type="NCBI Taxonomy" id="1811518"/>
    <lineage>
        <taxon>Bacteria</taxon>
        <taxon>Pseudomonadati</taxon>
        <taxon>Pseudomonadota</taxon>
        <taxon>Alphaproteobacteria</taxon>
        <taxon>Hyphomicrobiales</taxon>
        <taxon>Phyllobacteriaceae</taxon>
        <taxon>Aquamicrobium</taxon>
    </lineage>
</organism>
<feature type="transmembrane region" description="Helical" evidence="1">
    <location>
        <begin position="181"/>
        <end position="198"/>
    </location>
</feature>
<accession>A0ABV7K9U1</accession>
<keyword evidence="3" id="KW-1185">Reference proteome</keyword>
<sequence length="242" mass="25948">MAQTVLPAGRPDQAAIGWREPATVIWITALGVVGIVTVASALGAVLYPGIRPQLLQEDGIVETASALTFLLAVLGSIYAMMRRGPSFPLVLAGLIGFAELMDEISFGSRIFGFEPPPLYGGGELDGFHDLLILVYRLARDLNPELAWLWVGALFAGSVIVALFALSQIWKGIRGGTTRLSNHVLLFLHFGFIGLAQVIDVSTSSHVMAAMEEVFELDAAIVLVAYVAQQALVPRQRSQPVVP</sequence>
<comment type="caution">
    <text evidence="2">The sequence shown here is derived from an EMBL/GenBank/DDBJ whole genome shotgun (WGS) entry which is preliminary data.</text>
</comment>
<proteinExistence type="predicted"/>
<keyword evidence="1" id="KW-0812">Transmembrane</keyword>
<protein>
    <submittedName>
        <fullName evidence="2">Uncharacterized protein</fullName>
    </submittedName>
</protein>
<dbReference type="RefSeq" id="WP_378220090.1">
    <property type="nucleotide sequence ID" value="NZ_JBHRTK010000010.1"/>
</dbReference>
<dbReference type="Proteomes" id="UP001595583">
    <property type="component" value="Unassembled WGS sequence"/>
</dbReference>
<feature type="transmembrane region" description="Helical" evidence="1">
    <location>
        <begin position="146"/>
        <end position="169"/>
    </location>
</feature>
<feature type="transmembrane region" description="Helical" evidence="1">
    <location>
        <begin position="59"/>
        <end position="81"/>
    </location>
</feature>
<feature type="transmembrane region" description="Helical" evidence="1">
    <location>
        <begin position="24"/>
        <end position="47"/>
    </location>
</feature>
<keyword evidence="1" id="KW-1133">Transmembrane helix</keyword>